<dbReference type="AlphaFoldDB" id="A0A1M5GEN4"/>
<dbReference type="InterPro" id="IPR016181">
    <property type="entry name" value="Acyl_CoA_acyltransferase"/>
</dbReference>
<dbReference type="EMBL" id="FQUU01000031">
    <property type="protein sequence ID" value="SHG02250.1"/>
    <property type="molecule type" value="Genomic_DNA"/>
</dbReference>
<protein>
    <submittedName>
        <fullName evidence="2">FR47-like protein</fullName>
    </submittedName>
</protein>
<dbReference type="Proteomes" id="UP000184048">
    <property type="component" value="Unassembled WGS sequence"/>
</dbReference>
<dbReference type="Gene3D" id="3.40.630.30">
    <property type="match status" value="1"/>
</dbReference>
<gene>
    <name evidence="2" type="ORF">SAMN02745131_04132</name>
</gene>
<dbReference type="InterPro" id="IPR013653">
    <property type="entry name" value="GCN5-like_dom"/>
</dbReference>
<organism evidence="2 3">
    <name type="scientific">Flavisolibacter ginsengisoli DSM 18119</name>
    <dbReference type="NCBI Taxonomy" id="1121884"/>
    <lineage>
        <taxon>Bacteria</taxon>
        <taxon>Pseudomonadati</taxon>
        <taxon>Bacteroidota</taxon>
        <taxon>Chitinophagia</taxon>
        <taxon>Chitinophagales</taxon>
        <taxon>Chitinophagaceae</taxon>
        <taxon>Flavisolibacter</taxon>
    </lineage>
</organism>
<dbReference type="Pfam" id="PF08445">
    <property type="entry name" value="FR47"/>
    <property type="match status" value="1"/>
</dbReference>
<dbReference type="SUPFAM" id="SSF55729">
    <property type="entry name" value="Acyl-CoA N-acyltransferases (Nat)"/>
    <property type="match status" value="1"/>
</dbReference>
<accession>A0A1M5GEN4</accession>
<evidence type="ECO:0000313" key="3">
    <source>
        <dbReference type="Proteomes" id="UP000184048"/>
    </source>
</evidence>
<dbReference type="InterPro" id="IPR000182">
    <property type="entry name" value="GNAT_dom"/>
</dbReference>
<sequence length="226" mass="25757">MELILNNPVYQGLTSGDQHLSLGSENVKYFDEAVSPFVAFDEVYEKGFEELYDLLPPGRTILYAIPQPIAPPKGWQLLHEIKGVQMVFEEGREILPGTFAPVPLEKQYAAAMVELAKLTKPGPFGLRTIEFGHYYGIFDQDKLVAMTGQRLHPQQYTEVSAVCTHPDHLGKGYASVLVQHQVQLILQQGQVPFLHVREDNSRAIALYERLGFRISRNMNFYFMRRM</sequence>
<dbReference type="GO" id="GO:0016747">
    <property type="term" value="F:acyltransferase activity, transferring groups other than amino-acyl groups"/>
    <property type="evidence" value="ECO:0007669"/>
    <property type="project" value="InterPro"/>
</dbReference>
<reference evidence="2 3" key="1">
    <citation type="submission" date="2016-11" db="EMBL/GenBank/DDBJ databases">
        <authorList>
            <person name="Jaros S."/>
            <person name="Januszkiewicz K."/>
            <person name="Wedrychowicz H."/>
        </authorList>
    </citation>
    <scope>NUCLEOTIDE SEQUENCE [LARGE SCALE GENOMIC DNA]</scope>
    <source>
        <strain evidence="2 3">DSM 18119</strain>
    </source>
</reference>
<proteinExistence type="predicted"/>
<evidence type="ECO:0000313" key="2">
    <source>
        <dbReference type="EMBL" id="SHG02250.1"/>
    </source>
</evidence>
<name>A0A1M5GEN4_9BACT</name>
<dbReference type="PROSITE" id="PS51186">
    <property type="entry name" value="GNAT"/>
    <property type="match status" value="1"/>
</dbReference>
<feature type="domain" description="N-acetyltransferase" evidence="1">
    <location>
        <begin position="79"/>
        <end position="226"/>
    </location>
</feature>
<evidence type="ECO:0000259" key="1">
    <source>
        <dbReference type="PROSITE" id="PS51186"/>
    </source>
</evidence>
<dbReference type="RefSeq" id="WP_072837240.1">
    <property type="nucleotide sequence ID" value="NZ_FQUU01000031.1"/>
</dbReference>
<dbReference type="STRING" id="1121884.SAMN02745131_04132"/>
<dbReference type="CDD" id="cd04301">
    <property type="entry name" value="NAT_SF"/>
    <property type="match status" value="1"/>
</dbReference>
<keyword evidence="3" id="KW-1185">Reference proteome</keyword>